<dbReference type="GO" id="GO:0046872">
    <property type="term" value="F:metal ion binding"/>
    <property type="evidence" value="ECO:0007669"/>
    <property type="project" value="UniProtKB-KW"/>
</dbReference>
<dbReference type="GO" id="GO:0035514">
    <property type="term" value="F:DNA demethylase activity"/>
    <property type="evidence" value="ECO:0007669"/>
    <property type="project" value="InterPro"/>
</dbReference>
<evidence type="ECO:0000256" key="5">
    <source>
        <dbReference type="ARBA" id="ARBA00022723"/>
    </source>
</evidence>
<evidence type="ECO:0000259" key="10">
    <source>
        <dbReference type="Pfam" id="PF15629"/>
    </source>
</evidence>
<accession>A0A498HE95</accession>
<dbReference type="GO" id="GO:0005634">
    <property type="term" value="C:nucleus"/>
    <property type="evidence" value="ECO:0007669"/>
    <property type="project" value="UniProtKB-SubCell"/>
</dbReference>
<keyword evidence="12" id="KW-1185">Reference proteome</keyword>
<dbReference type="Proteomes" id="UP000290289">
    <property type="component" value="Chromosome 17"/>
</dbReference>
<proteinExistence type="inferred from homology"/>
<dbReference type="PANTHER" id="PTHR46213:SF24">
    <property type="entry name" value="HHH-GPD DOMAIN-CONTAINING PROTEIN"/>
    <property type="match status" value="1"/>
</dbReference>
<dbReference type="InterPro" id="IPR023170">
    <property type="entry name" value="HhH_base_excis_C"/>
</dbReference>
<dbReference type="SUPFAM" id="SSF48150">
    <property type="entry name" value="DNA-glycosylase"/>
    <property type="match status" value="1"/>
</dbReference>
<dbReference type="InterPro" id="IPR003651">
    <property type="entry name" value="Endonuclease3_FeS-loop_motif"/>
</dbReference>
<dbReference type="EMBL" id="RDQH01000343">
    <property type="protein sequence ID" value="RXH68604.1"/>
    <property type="molecule type" value="Genomic_DNA"/>
</dbReference>
<dbReference type="GO" id="GO:0141166">
    <property type="term" value="P:chromosomal 5-methylcytosine DNA demethylation pathway"/>
    <property type="evidence" value="ECO:0007669"/>
    <property type="project" value="InterPro"/>
</dbReference>
<evidence type="ECO:0000256" key="2">
    <source>
        <dbReference type="ARBA" id="ARBA00004123"/>
    </source>
</evidence>
<dbReference type="Pfam" id="PF15629">
    <property type="entry name" value="Perm-CXXC"/>
    <property type="match status" value="1"/>
</dbReference>
<evidence type="ECO:0000256" key="8">
    <source>
        <dbReference type="ARBA" id="ARBA00023125"/>
    </source>
</evidence>
<protein>
    <recommendedName>
        <fullName evidence="10">Permuted single zf-CXXC unit domain-containing protein</fullName>
    </recommendedName>
</protein>
<comment type="cofactor">
    <cofactor evidence="1">
        <name>[4Fe-4S] cluster</name>
        <dbReference type="ChEBI" id="CHEBI:49883"/>
    </cofactor>
</comment>
<comment type="similarity">
    <text evidence="3">Belongs to the DNA glycosylase family. DEMETER subfamily.</text>
</comment>
<evidence type="ECO:0000313" key="11">
    <source>
        <dbReference type="EMBL" id="RXH68604.1"/>
    </source>
</evidence>
<dbReference type="FunFam" id="1.10.1670.10:FF:000004">
    <property type="entry name" value="DNA glycosylase/AP lyase ROS1"/>
    <property type="match status" value="1"/>
</dbReference>
<sequence>MNNGLQCIRIFCIRLISYHICLFCRDYLLSIRGLGLKSVECIRLLTLHHLAFPVDTNVGRIAVRLGWVPLQPLPESLQLHLLELYPMLESIQKYLWPRLCKLDQLTLYELHYQMITFGKVFCTKSKPNCNACPMRGECRHFAKDSLNQIQTNLVWCSARLALPGLEEKRIVSSNVSIEAEINPAIAVTPMSLPPPENNSLQIAGTVTKECEPIIEEPATPEQELTELSESEIEDFCYEDPDEIPTIKLNMEEFTLTLQNYMQEKKLQEGDMSKALVALNPEATSILTPKLKNVSRLRTEHQVYELPDSHPLLEGMDRQEPDDPSPYLLAIWTPGETANSIQQPESRCGSQDQNKLCNARTCFSCNSIREENLHTVRGMILVRKI</sequence>
<dbReference type="SMART" id="SM00525">
    <property type="entry name" value="FES"/>
    <property type="match status" value="1"/>
</dbReference>
<keyword evidence="7" id="KW-0411">Iron-sulfur</keyword>
<comment type="caution">
    <text evidence="11">The sequence shown here is derived from an EMBL/GenBank/DDBJ whole genome shotgun (WGS) entry which is preliminary data.</text>
</comment>
<dbReference type="GO" id="GO:0051539">
    <property type="term" value="F:4 iron, 4 sulfur cluster binding"/>
    <property type="evidence" value="ECO:0007669"/>
    <property type="project" value="UniProtKB-KW"/>
</dbReference>
<dbReference type="InterPro" id="IPR028924">
    <property type="entry name" value="Perm-CXXC"/>
</dbReference>
<dbReference type="GO" id="GO:0006281">
    <property type="term" value="P:DNA repair"/>
    <property type="evidence" value="ECO:0007669"/>
    <property type="project" value="InterPro"/>
</dbReference>
<organism evidence="11 12">
    <name type="scientific">Malus domestica</name>
    <name type="common">Apple</name>
    <name type="synonym">Pyrus malus</name>
    <dbReference type="NCBI Taxonomy" id="3750"/>
    <lineage>
        <taxon>Eukaryota</taxon>
        <taxon>Viridiplantae</taxon>
        <taxon>Streptophyta</taxon>
        <taxon>Embryophyta</taxon>
        <taxon>Tracheophyta</taxon>
        <taxon>Spermatophyta</taxon>
        <taxon>Magnoliopsida</taxon>
        <taxon>eudicotyledons</taxon>
        <taxon>Gunneridae</taxon>
        <taxon>Pentapetalae</taxon>
        <taxon>rosids</taxon>
        <taxon>fabids</taxon>
        <taxon>Rosales</taxon>
        <taxon>Rosaceae</taxon>
        <taxon>Amygdaloideae</taxon>
        <taxon>Maleae</taxon>
        <taxon>Malus</taxon>
    </lineage>
</organism>
<evidence type="ECO:0000256" key="3">
    <source>
        <dbReference type="ARBA" id="ARBA00005646"/>
    </source>
</evidence>
<feature type="domain" description="Permuted single zf-CXXC unit" evidence="10">
    <location>
        <begin position="343"/>
        <end position="371"/>
    </location>
</feature>
<gene>
    <name evidence="11" type="ORF">DVH24_030937</name>
</gene>
<keyword evidence="9" id="KW-0539">Nucleus</keyword>
<dbReference type="Gene3D" id="1.10.1670.10">
    <property type="entry name" value="Helix-hairpin-Helix base-excision DNA repair enzymes (C-terminal)"/>
    <property type="match status" value="1"/>
</dbReference>
<evidence type="ECO:0000256" key="4">
    <source>
        <dbReference type="ARBA" id="ARBA00022485"/>
    </source>
</evidence>
<dbReference type="PANTHER" id="PTHR46213">
    <property type="entry name" value="TRANSCRIPTIONAL ACTIVATOR DEMETER"/>
    <property type="match status" value="1"/>
</dbReference>
<keyword evidence="5" id="KW-0479">Metal-binding</keyword>
<evidence type="ECO:0000256" key="6">
    <source>
        <dbReference type="ARBA" id="ARBA00023004"/>
    </source>
</evidence>
<evidence type="ECO:0000256" key="7">
    <source>
        <dbReference type="ARBA" id="ARBA00023014"/>
    </source>
</evidence>
<dbReference type="InterPro" id="IPR044811">
    <property type="entry name" value="DME/ROS1"/>
</dbReference>
<dbReference type="InterPro" id="IPR011257">
    <property type="entry name" value="DNA_glycosylase"/>
</dbReference>
<dbReference type="GO" id="GO:0019104">
    <property type="term" value="F:DNA N-glycosylase activity"/>
    <property type="evidence" value="ECO:0007669"/>
    <property type="project" value="InterPro"/>
</dbReference>
<dbReference type="AlphaFoldDB" id="A0A498HE95"/>
<dbReference type="GO" id="GO:0003906">
    <property type="term" value="F:DNA-(apurinic or apyrimidinic site) endonuclease activity"/>
    <property type="evidence" value="ECO:0007669"/>
    <property type="project" value="UniProtKB-ARBA"/>
</dbReference>
<name>A0A498HE95_MALDO</name>
<evidence type="ECO:0000256" key="1">
    <source>
        <dbReference type="ARBA" id="ARBA00001966"/>
    </source>
</evidence>
<comment type="subcellular location">
    <subcellularLocation>
        <location evidence="2">Nucleus</location>
    </subcellularLocation>
</comment>
<evidence type="ECO:0000256" key="9">
    <source>
        <dbReference type="ARBA" id="ARBA00023242"/>
    </source>
</evidence>
<evidence type="ECO:0000313" key="12">
    <source>
        <dbReference type="Proteomes" id="UP000290289"/>
    </source>
</evidence>
<keyword evidence="4" id="KW-0004">4Fe-4S</keyword>
<reference evidence="11 12" key="1">
    <citation type="submission" date="2018-10" db="EMBL/GenBank/DDBJ databases">
        <title>A high-quality apple genome assembly.</title>
        <authorList>
            <person name="Hu J."/>
        </authorList>
    </citation>
    <scope>NUCLEOTIDE SEQUENCE [LARGE SCALE GENOMIC DNA]</scope>
    <source>
        <strain evidence="12">cv. HFTH1</strain>
        <tissue evidence="11">Young leaf</tissue>
    </source>
</reference>
<keyword evidence="6" id="KW-0408">Iron</keyword>
<dbReference type="GO" id="GO:0003677">
    <property type="term" value="F:DNA binding"/>
    <property type="evidence" value="ECO:0007669"/>
    <property type="project" value="UniProtKB-KW"/>
</dbReference>
<keyword evidence="8" id="KW-0238">DNA-binding</keyword>